<comment type="caution">
    <text evidence="2">The sequence shown here is derived from an EMBL/GenBank/DDBJ whole genome shotgun (WGS) entry which is preliminary data.</text>
</comment>
<feature type="transmembrane region" description="Helical" evidence="1">
    <location>
        <begin position="21"/>
        <end position="43"/>
    </location>
</feature>
<dbReference type="EMBL" id="JPOS01000075">
    <property type="protein sequence ID" value="KGE86692.1"/>
    <property type="molecule type" value="Genomic_DNA"/>
</dbReference>
<name>A0A098S639_9BACT</name>
<keyword evidence="3" id="KW-1185">Reference proteome</keyword>
<sequence>MPNAFGTKAINMDKQKYYRRWLLRAPIGLVLIGFGACLIAEAAMDKYDGASTWHWVAYGTLALVVFNSGLSIFGDAILQRVRYERALEKEMEA</sequence>
<evidence type="ECO:0000313" key="3">
    <source>
        <dbReference type="Proteomes" id="UP000029736"/>
    </source>
</evidence>
<proteinExistence type="predicted"/>
<dbReference type="STRING" id="1524460.IX84_19620"/>
<protein>
    <submittedName>
        <fullName evidence="2">Uncharacterized protein</fullName>
    </submittedName>
</protein>
<organism evidence="2 3">
    <name type="scientific">Phaeodactylibacter xiamenensis</name>
    <dbReference type="NCBI Taxonomy" id="1524460"/>
    <lineage>
        <taxon>Bacteria</taxon>
        <taxon>Pseudomonadati</taxon>
        <taxon>Bacteroidota</taxon>
        <taxon>Saprospiria</taxon>
        <taxon>Saprospirales</taxon>
        <taxon>Haliscomenobacteraceae</taxon>
        <taxon>Phaeodactylibacter</taxon>
    </lineage>
</organism>
<keyword evidence="1" id="KW-0812">Transmembrane</keyword>
<evidence type="ECO:0000256" key="1">
    <source>
        <dbReference type="SAM" id="Phobius"/>
    </source>
</evidence>
<evidence type="ECO:0000313" key="2">
    <source>
        <dbReference type="EMBL" id="KGE86692.1"/>
    </source>
</evidence>
<accession>A0A098S639</accession>
<keyword evidence="1" id="KW-0472">Membrane</keyword>
<keyword evidence="1" id="KW-1133">Transmembrane helix</keyword>
<dbReference type="Proteomes" id="UP000029736">
    <property type="component" value="Unassembled WGS sequence"/>
</dbReference>
<reference evidence="2 3" key="1">
    <citation type="journal article" date="2014" name="Int. J. Syst. Evol. Microbiol.">
        <title>Phaeodactylibacter xiamenensis gen. nov., sp. nov., a member of the family Saprospiraceae isolated from the marine alga Phaeodactylum tricornutum.</title>
        <authorList>
            <person name="Chen Z.Jr."/>
            <person name="Lei X."/>
            <person name="Lai Q."/>
            <person name="Li Y."/>
            <person name="Zhang B."/>
            <person name="Zhang J."/>
            <person name="Zhang H."/>
            <person name="Yang L."/>
            <person name="Zheng W."/>
            <person name="Tian Y."/>
            <person name="Yu Z."/>
            <person name="Xu H.Jr."/>
            <person name="Zheng T."/>
        </authorList>
    </citation>
    <scope>NUCLEOTIDE SEQUENCE [LARGE SCALE GENOMIC DNA]</scope>
    <source>
        <strain evidence="2 3">KD52</strain>
    </source>
</reference>
<dbReference type="AlphaFoldDB" id="A0A098S639"/>
<gene>
    <name evidence="2" type="ORF">IX84_19620</name>
</gene>
<feature type="transmembrane region" description="Helical" evidence="1">
    <location>
        <begin position="55"/>
        <end position="78"/>
    </location>
</feature>